<evidence type="ECO:0000259" key="3">
    <source>
        <dbReference type="Pfam" id="PF10553"/>
    </source>
</evidence>
<name>A0ABM9QK31_9POXV</name>
<organism evidence="4 6">
    <name type="scientific">Choristoneura rosaceana entomopoxvirus 'L'</name>
    <dbReference type="NCBI Taxonomy" id="1293539"/>
    <lineage>
        <taxon>Viruses</taxon>
        <taxon>Varidnaviria</taxon>
        <taxon>Bamfordvirae</taxon>
        <taxon>Nucleocytoviricota</taxon>
        <taxon>Pokkesviricetes</taxon>
        <taxon>Chitovirales</taxon>
        <taxon>Poxviridae</taxon>
        <taxon>Entomopoxvirinae</taxon>
        <taxon>Betaentomopoxvirus</taxon>
        <taxon>Betaentomopoxvirus crosaceana</taxon>
        <taxon>Choristoneura rosaceana entomopoxvirus</taxon>
    </lineage>
</organism>
<proteinExistence type="predicted"/>
<sequence length="401" mass="48213">MSQPMDIIDFIKEKDYKIELGSWFKDIWVPLFEQKDVIITNKILNFIYDFQGDKNLTPYNLEKLYQNKRNYKLFLNKNEIEYNLIKYDEHTTNNYPILKNELKLYDKNNLVQKTWLVLSVDDFKESIMMLNNNNSKIIRKYYIKIEKILFDYFNYISEYNLTIEKNKIKKLEDSNMRMKVFIDKIVEKEKNGYIYIATSKSYANINNFKLGKTISLNSREINFNTSRNSQDEFYICYYKKVYNVDKVESLLKDVLDGFKDKKNKEIFIIHYKYLLELVEKTINNINEPYDYINDLIKNSLTDMYDLEPIIPNKIIKNEDKKMKYKDPVVYYINSKTNKCKGERILSSDLYKNYTAWCELYGIDNILSIISFSKDLIKKGYVKKKFTNGANFLDLRYKNKAL</sequence>
<evidence type="ECO:0000313" key="4">
    <source>
        <dbReference type="EMBL" id="CCU55911.1"/>
    </source>
</evidence>
<dbReference type="RefSeq" id="YP_008004413.1">
    <property type="nucleotide sequence ID" value="NC_021249.1"/>
</dbReference>
<feature type="domain" description="Bacteriophage T5 Orf172 DNA-binding" evidence="2">
    <location>
        <begin position="192"/>
        <end position="280"/>
    </location>
</feature>
<evidence type="ECO:0000313" key="5">
    <source>
        <dbReference type="EMBL" id="CCU56190.1"/>
    </source>
</evidence>
<evidence type="ECO:0000313" key="6">
    <source>
        <dbReference type="Proteomes" id="UP000792374"/>
    </source>
</evidence>
<dbReference type="InterPro" id="IPR018306">
    <property type="entry name" value="Phage_T5_Orf172_DNA-bd"/>
</dbReference>
<dbReference type="GeneID" id="15613334"/>
<dbReference type="Pfam" id="PF10553">
    <property type="entry name" value="MSV199"/>
    <property type="match status" value="1"/>
</dbReference>
<protein>
    <submittedName>
        <fullName evidence="4">N1R/p28-like protein</fullName>
    </submittedName>
</protein>
<keyword evidence="6" id="KW-1185">Reference proteome</keyword>
<dbReference type="EMBL" id="HF679133">
    <property type="protein sequence ID" value="CCU55911.1"/>
    <property type="molecule type" value="Genomic_DNA"/>
</dbReference>
<feature type="domain" description="MSV199" evidence="3">
    <location>
        <begin position="5"/>
        <end position="149"/>
    </location>
</feature>
<dbReference type="EMBL" id="HF679133">
    <property type="protein sequence ID" value="CCU56190.1"/>
    <property type="molecule type" value="Genomic_DNA"/>
</dbReference>
<dbReference type="RefSeq" id="YP_008004692.1">
    <property type="nucleotide sequence ID" value="NC_021249.1"/>
</dbReference>
<dbReference type="GeneID" id="15613613"/>
<feature type="domain" description="DNA primase/nucleoside triphosphatase C-terminal" evidence="1">
    <location>
        <begin position="326"/>
        <end position="387"/>
    </location>
</feature>
<dbReference type="Proteomes" id="UP000792374">
    <property type="component" value="Genome"/>
</dbReference>
<evidence type="ECO:0000259" key="1">
    <source>
        <dbReference type="Pfam" id="PF03288"/>
    </source>
</evidence>
<reference evidence="4" key="1">
    <citation type="journal article" date="2013" name="J. Virol.">
        <title>New Insights into the Evolution of Entomopoxvirinae from the Complete Genome Sequences of Four Entomopoxviruses Infecting Adoxophyes honmai, Choristoneura biennis, Choristoneura rosaceana, and Mythimna separata.</title>
        <authorList>
            <person name="Theze J."/>
            <person name="Takatsuka J."/>
            <person name="Li Z."/>
            <person name="Gallais J."/>
            <person name="Doucet D."/>
            <person name="Arif B."/>
            <person name="Nakai M."/>
            <person name="Herniou E.A."/>
        </authorList>
    </citation>
    <scope>NUCLEOTIDE SEQUENCE</scope>
</reference>
<evidence type="ECO:0000259" key="2">
    <source>
        <dbReference type="Pfam" id="PF10544"/>
    </source>
</evidence>
<gene>
    <name evidence="4" type="ORF">CHREV_009</name>
    <name evidence="5" type="ORF">CHREV_288</name>
</gene>
<accession>A0ABM9QK31</accession>
<dbReference type="Pfam" id="PF03288">
    <property type="entry name" value="Pox_D5"/>
    <property type="match status" value="1"/>
</dbReference>
<dbReference type="InterPro" id="IPR004968">
    <property type="entry name" value="DNA_primase/NTPase_C"/>
</dbReference>
<dbReference type="Pfam" id="PF10544">
    <property type="entry name" value="T5orf172"/>
    <property type="match status" value="1"/>
</dbReference>
<dbReference type="InterPro" id="IPR018879">
    <property type="entry name" value="MSV199_dom"/>
</dbReference>